<dbReference type="CDD" id="cd03801">
    <property type="entry name" value="GT4_PimA-like"/>
    <property type="match status" value="1"/>
</dbReference>
<name>A0A9X7P7K1_9FIRM</name>
<dbReference type="Pfam" id="PF13692">
    <property type="entry name" value="Glyco_trans_1_4"/>
    <property type="match status" value="1"/>
</dbReference>
<sequence>MMINRLVYLANVRLPTEKAHGYQICKMCEAFAANGVEVTLMHPRRRQLDPELSRQTIFSYYGIAPSFGVRSLPNLDVVLWERFFPKSIFAPVFFAHTLAWGLYAALVARGEGADVYYTRDSGVAYWLTRIGLPTVYEAHVVPKRGQRWLLQRIARRPALRLVVCLTSFIKKGFAEMGFPEEKIVVLPDGVDLSLFKNLPGKEECRRRLGLPLERPVIGYIGRFRTMEMEKGIPELVQAVAKLPTINGQEPLLVCVGGPMDVVPGYLELADRVDAPRERFMFVDRVPNTEVPFWIRSCDVVTIPWPWNEFSAYFTSPLKLFEYMAAGVPIVATDLPSIREILRHRENAWLVEPNDECLAQAIFRITTDRSLAQELIEGASRDINNYTWERRAYNIIIALKIL</sequence>
<dbReference type="Pfam" id="PF13439">
    <property type="entry name" value="Glyco_transf_4"/>
    <property type="match status" value="1"/>
</dbReference>
<dbReference type="Proteomes" id="UP000239430">
    <property type="component" value="Unassembled WGS sequence"/>
</dbReference>
<evidence type="ECO:0000313" key="3">
    <source>
        <dbReference type="Proteomes" id="UP000239430"/>
    </source>
</evidence>
<dbReference type="SUPFAM" id="SSF53756">
    <property type="entry name" value="UDP-Glycosyltransferase/glycogen phosphorylase"/>
    <property type="match status" value="1"/>
</dbReference>
<dbReference type="GO" id="GO:0102318">
    <property type="term" value="F:2-deoxystreptamine glucosyltransferase activity"/>
    <property type="evidence" value="ECO:0007669"/>
    <property type="project" value="UniProtKB-EC"/>
</dbReference>
<dbReference type="EMBL" id="PVXL01000015">
    <property type="protein sequence ID" value="PRR77046.1"/>
    <property type="molecule type" value="Genomic_DNA"/>
</dbReference>
<accession>A0A9X7P7K1</accession>
<evidence type="ECO:0000313" key="2">
    <source>
        <dbReference type="EMBL" id="PRR77046.1"/>
    </source>
</evidence>
<evidence type="ECO:0000259" key="1">
    <source>
        <dbReference type="Pfam" id="PF13439"/>
    </source>
</evidence>
<dbReference type="AlphaFoldDB" id="A0A9X7P7K1"/>
<reference evidence="2 3" key="1">
    <citation type="submission" date="2018-03" db="EMBL/GenBank/DDBJ databases">
        <title>Genome sequence of Moorella stamsii DSM 26217.</title>
        <authorList>
            <person name="Poehlein A."/>
            <person name="Daniel R."/>
        </authorList>
    </citation>
    <scope>NUCLEOTIDE SEQUENCE [LARGE SCALE GENOMIC DNA]</scope>
    <source>
        <strain evidence="3">DSM 26217</strain>
    </source>
</reference>
<keyword evidence="2" id="KW-0808">Transferase</keyword>
<protein>
    <submittedName>
        <fullName evidence="2">2-deoxystreptamine glucosyltransferase</fullName>
        <ecNumber evidence="2">2.4.1.284</ecNumber>
    </submittedName>
</protein>
<proteinExistence type="predicted"/>
<organism evidence="2 3">
    <name type="scientific">Neomoorella stamsii</name>
    <dbReference type="NCBI Taxonomy" id="1266720"/>
    <lineage>
        <taxon>Bacteria</taxon>
        <taxon>Bacillati</taxon>
        <taxon>Bacillota</taxon>
        <taxon>Clostridia</taxon>
        <taxon>Neomoorellales</taxon>
        <taxon>Neomoorellaceae</taxon>
        <taxon>Neomoorella</taxon>
    </lineage>
</organism>
<dbReference type="Gene3D" id="3.40.50.2000">
    <property type="entry name" value="Glycogen Phosphorylase B"/>
    <property type="match status" value="2"/>
</dbReference>
<dbReference type="PANTHER" id="PTHR12526">
    <property type="entry name" value="GLYCOSYLTRANSFERASE"/>
    <property type="match status" value="1"/>
</dbReference>
<gene>
    <name evidence="2" type="primary">kanF</name>
    <name evidence="2" type="ORF">MOST_03420</name>
</gene>
<keyword evidence="3" id="KW-1185">Reference proteome</keyword>
<dbReference type="EC" id="2.4.1.284" evidence="2"/>
<feature type="domain" description="Glycosyltransferase subfamily 4-like N-terminal" evidence="1">
    <location>
        <begin position="25"/>
        <end position="193"/>
    </location>
</feature>
<keyword evidence="2" id="KW-0328">Glycosyltransferase</keyword>
<dbReference type="InterPro" id="IPR028098">
    <property type="entry name" value="Glyco_trans_4-like_N"/>
</dbReference>
<comment type="caution">
    <text evidence="2">The sequence shown here is derived from an EMBL/GenBank/DDBJ whole genome shotgun (WGS) entry which is preliminary data.</text>
</comment>
<dbReference type="RefSeq" id="WP_054937758.1">
    <property type="nucleotide sequence ID" value="NZ_PVXL01000015.1"/>
</dbReference>